<dbReference type="PANTHER" id="PTHR11803">
    <property type="entry name" value="2-IMINOBUTANOATE/2-IMINOPROPANOATE DEAMINASE RIDA"/>
    <property type="match status" value="1"/>
</dbReference>
<dbReference type="PANTHER" id="PTHR11803:SF58">
    <property type="entry name" value="PROTEIN HMF1-RELATED"/>
    <property type="match status" value="1"/>
</dbReference>
<name>A0A1U6HGR1_9SPHN</name>
<organism evidence="2 3">
    <name type="scientific">Novosphingobium mathurense</name>
    <dbReference type="NCBI Taxonomy" id="428990"/>
    <lineage>
        <taxon>Bacteria</taxon>
        <taxon>Pseudomonadati</taxon>
        <taxon>Pseudomonadota</taxon>
        <taxon>Alphaproteobacteria</taxon>
        <taxon>Sphingomonadales</taxon>
        <taxon>Sphingomonadaceae</taxon>
        <taxon>Novosphingobium</taxon>
    </lineage>
</organism>
<reference evidence="3" key="1">
    <citation type="submission" date="2017-02" db="EMBL/GenBank/DDBJ databases">
        <authorList>
            <person name="Varghese N."/>
            <person name="Submissions S."/>
        </authorList>
    </citation>
    <scope>NUCLEOTIDE SEQUENCE [LARGE SCALE GENOMIC DNA]</scope>
    <source>
        <strain evidence="3">SM117</strain>
    </source>
</reference>
<dbReference type="GO" id="GO:0005829">
    <property type="term" value="C:cytosol"/>
    <property type="evidence" value="ECO:0007669"/>
    <property type="project" value="TreeGrafter"/>
</dbReference>
<evidence type="ECO:0000313" key="3">
    <source>
        <dbReference type="Proteomes" id="UP000190989"/>
    </source>
</evidence>
<dbReference type="EMBL" id="FVZE01000002">
    <property type="protein sequence ID" value="SLJ94958.1"/>
    <property type="molecule type" value="Genomic_DNA"/>
</dbReference>
<dbReference type="STRING" id="428990.SAMN06295987_102364"/>
<dbReference type="RefSeq" id="WP_054948242.1">
    <property type="nucleotide sequence ID" value="NZ_FVZE01000002.1"/>
</dbReference>
<dbReference type="Proteomes" id="UP000190989">
    <property type="component" value="Unassembled WGS sequence"/>
</dbReference>
<dbReference type="Pfam" id="PF01042">
    <property type="entry name" value="Ribonuc_L-PSP"/>
    <property type="match status" value="1"/>
</dbReference>
<accession>A0A1U6HGR1</accession>
<comment type="similarity">
    <text evidence="1">Belongs to the RutC family.</text>
</comment>
<dbReference type="CDD" id="cd00448">
    <property type="entry name" value="YjgF_YER057c_UK114_family"/>
    <property type="match status" value="1"/>
</dbReference>
<dbReference type="SUPFAM" id="SSF55298">
    <property type="entry name" value="YjgF-like"/>
    <property type="match status" value="1"/>
</dbReference>
<keyword evidence="3" id="KW-1185">Reference proteome</keyword>
<dbReference type="AlphaFoldDB" id="A0A1U6HGR1"/>
<proteinExistence type="inferred from homology"/>
<dbReference type="InterPro" id="IPR035959">
    <property type="entry name" value="RutC-like_sf"/>
</dbReference>
<dbReference type="Gene3D" id="3.30.1330.40">
    <property type="entry name" value="RutC-like"/>
    <property type="match status" value="1"/>
</dbReference>
<evidence type="ECO:0000256" key="1">
    <source>
        <dbReference type="ARBA" id="ARBA00010552"/>
    </source>
</evidence>
<protein>
    <submittedName>
        <fullName evidence="2">Enamine deaminase RidA, house cleaning of reactive enamine intermediates, YjgF/YER057c/UK114 family</fullName>
    </submittedName>
</protein>
<dbReference type="GO" id="GO:0019239">
    <property type="term" value="F:deaminase activity"/>
    <property type="evidence" value="ECO:0007669"/>
    <property type="project" value="TreeGrafter"/>
</dbReference>
<sequence length="133" mass="14250">MSQLVRFSSPDTVTPPYGPYSHVATVSADAELVFLSGQVGELPDGSLPESIEDQYLQTIKTIAAILEAEGLGPQNIVKLTTYVTEPIPADRLRAARHSVFGDIKPAATLLFVPRLAADGYKVEIDTIAVRAAK</sequence>
<dbReference type="InterPro" id="IPR006175">
    <property type="entry name" value="YjgF/YER057c/UK114"/>
</dbReference>
<evidence type="ECO:0000313" key="2">
    <source>
        <dbReference type="EMBL" id="SLJ94958.1"/>
    </source>
</evidence>
<gene>
    <name evidence="2" type="ORF">SAMN06295987_102364</name>
</gene>